<dbReference type="EMBL" id="JAIWQS010000002">
    <property type="protein sequence ID" value="KAJ8771625.1"/>
    <property type="molecule type" value="Genomic_DNA"/>
</dbReference>
<name>A0AAV8TXC2_9ROSI</name>
<accession>A0AAV8TXC2</accession>
<dbReference type="AlphaFoldDB" id="A0AAV8TXC2"/>
<feature type="compositionally biased region" description="Polar residues" evidence="1">
    <location>
        <begin position="284"/>
        <end position="293"/>
    </location>
</feature>
<comment type="caution">
    <text evidence="2">The sequence shown here is derived from an EMBL/GenBank/DDBJ whole genome shotgun (WGS) entry which is preliminary data.</text>
</comment>
<protein>
    <submittedName>
        <fullName evidence="2">Uncharacterized protein</fullName>
    </submittedName>
</protein>
<evidence type="ECO:0000313" key="2">
    <source>
        <dbReference type="EMBL" id="KAJ8771625.1"/>
    </source>
</evidence>
<feature type="region of interest" description="Disordered" evidence="1">
    <location>
        <begin position="277"/>
        <end position="297"/>
    </location>
</feature>
<sequence>MRLHRLVVKKTNLGRTSKVICAGVYIYLIVKYVTHSVQKQARMQFKVVIPSKASKWLRKEMRLVKLNEGFDFLLTRDRGPTSMDPNSSPNLEEFQFDYDVDFSIMMDDGEDSFTQTFPSYQIAANLSITTEQPQPEIGLLGSSSCGSNSHAINQNLTEPAQGSSTPVMEHLETVQQDTPLFSFGSPVDLPEIMFSTMENLELSEAGNDDAELSAWMMRNLVPDTTARTSDTLVVCAALDTAALVGASSITGTIHPHDLAAKAQLQLDPVIFGGAESYSHHRNSGQRPSSSSLGVPTLRPLRAYPQTTASVEYSSHCKSHSFWKSTRPEYDND</sequence>
<keyword evidence="3" id="KW-1185">Reference proteome</keyword>
<organism evidence="2 3">
    <name type="scientific">Erythroxylum novogranatense</name>
    <dbReference type="NCBI Taxonomy" id="1862640"/>
    <lineage>
        <taxon>Eukaryota</taxon>
        <taxon>Viridiplantae</taxon>
        <taxon>Streptophyta</taxon>
        <taxon>Embryophyta</taxon>
        <taxon>Tracheophyta</taxon>
        <taxon>Spermatophyta</taxon>
        <taxon>Magnoliopsida</taxon>
        <taxon>eudicotyledons</taxon>
        <taxon>Gunneridae</taxon>
        <taxon>Pentapetalae</taxon>
        <taxon>rosids</taxon>
        <taxon>fabids</taxon>
        <taxon>Malpighiales</taxon>
        <taxon>Erythroxylaceae</taxon>
        <taxon>Erythroxylum</taxon>
    </lineage>
</organism>
<proteinExistence type="predicted"/>
<evidence type="ECO:0000256" key="1">
    <source>
        <dbReference type="SAM" id="MobiDB-lite"/>
    </source>
</evidence>
<dbReference type="Proteomes" id="UP001159364">
    <property type="component" value="Linkage Group LG02"/>
</dbReference>
<reference evidence="2 3" key="1">
    <citation type="submission" date="2021-09" db="EMBL/GenBank/DDBJ databases">
        <title>Genomic insights and catalytic innovation underlie evolution of tropane alkaloids biosynthesis.</title>
        <authorList>
            <person name="Wang Y.-J."/>
            <person name="Tian T."/>
            <person name="Huang J.-P."/>
            <person name="Huang S.-X."/>
        </authorList>
    </citation>
    <scope>NUCLEOTIDE SEQUENCE [LARGE SCALE GENOMIC DNA]</scope>
    <source>
        <strain evidence="2">KIB-2018</strain>
        <tissue evidence="2">Leaf</tissue>
    </source>
</reference>
<gene>
    <name evidence="2" type="ORF">K2173_026802</name>
</gene>
<evidence type="ECO:0000313" key="3">
    <source>
        <dbReference type="Proteomes" id="UP001159364"/>
    </source>
</evidence>